<gene>
    <name evidence="1" type="ORF">UCMB321_0538</name>
</gene>
<accession>A0A0C2EI68</accession>
<evidence type="ECO:0000313" key="1">
    <source>
        <dbReference type="EMBL" id="KIH85719.1"/>
    </source>
</evidence>
<sequence length="41" mass="4632">MEKLGIIRCRGELANLSRQAAVSWCPSDRYRRQAGSYNDCG</sequence>
<dbReference type="AlphaFoldDB" id="A0A0C2EI68"/>
<name>A0A0C2EI68_9PSED</name>
<dbReference type="Proteomes" id="UP000031535">
    <property type="component" value="Unassembled WGS sequence"/>
</dbReference>
<dbReference type="EMBL" id="JXDG01000004">
    <property type="protein sequence ID" value="KIH85719.1"/>
    <property type="molecule type" value="Genomic_DNA"/>
</dbReference>
<dbReference type="PATRIC" id="fig|226910.6.peg.536"/>
<proteinExistence type="predicted"/>
<keyword evidence="2" id="KW-1185">Reference proteome</keyword>
<evidence type="ECO:0000313" key="2">
    <source>
        <dbReference type="Proteomes" id="UP000031535"/>
    </source>
</evidence>
<reference evidence="1 2" key="1">
    <citation type="submission" date="2015-01" db="EMBL/GenBank/DDBJ databases">
        <title>Complete genome of Pseudomonas batumici UCM B-321 producer of the batumin antibiotic with strong antistaphilococcal and potential anticancer activity.</title>
        <authorList>
            <person name="Klochko V.V."/>
            <person name="Zelena L.B."/>
            <person name="Elena K.A."/>
            <person name="Reva O.N."/>
        </authorList>
    </citation>
    <scope>NUCLEOTIDE SEQUENCE [LARGE SCALE GENOMIC DNA]</scope>
    <source>
        <strain evidence="1 2">UCM B-321</strain>
    </source>
</reference>
<comment type="caution">
    <text evidence="1">The sequence shown here is derived from an EMBL/GenBank/DDBJ whole genome shotgun (WGS) entry which is preliminary data.</text>
</comment>
<organism evidence="1 2">
    <name type="scientific">Pseudomonas batumici</name>
    <dbReference type="NCBI Taxonomy" id="226910"/>
    <lineage>
        <taxon>Bacteria</taxon>
        <taxon>Pseudomonadati</taxon>
        <taxon>Pseudomonadota</taxon>
        <taxon>Gammaproteobacteria</taxon>
        <taxon>Pseudomonadales</taxon>
        <taxon>Pseudomonadaceae</taxon>
        <taxon>Pseudomonas</taxon>
    </lineage>
</organism>
<protein>
    <submittedName>
        <fullName evidence="1">Uncharacterized protein</fullName>
    </submittedName>
</protein>
<dbReference type="STRING" id="226910.UCMB321_0538"/>